<dbReference type="PRINTS" id="PR00069">
    <property type="entry name" value="ALDKETRDTASE"/>
</dbReference>
<dbReference type="Pfam" id="PF00248">
    <property type="entry name" value="Aldo_ket_red"/>
    <property type="match status" value="1"/>
</dbReference>
<dbReference type="InterPro" id="IPR036812">
    <property type="entry name" value="NAD(P)_OxRdtase_dom_sf"/>
</dbReference>
<evidence type="ECO:0000256" key="2">
    <source>
        <dbReference type="SAM" id="MobiDB-lite"/>
    </source>
</evidence>
<dbReference type="Gene3D" id="3.20.20.100">
    <property type="entry name" value="NADP-dependent oxidoreductase domain"/>
    <property type="match status" value="1"/>
</dbReference>
<dbReference type="GO" id="GO:0016491">
    <property type="term" value="F:oxidoreductase activity"/>
    <property type="evidence" value="ECO:0007669"/>
    <property type="project" value="UniProtKB-KW"/>
</dbReference>
<sequence length="295" mass="31665">MHRVGFGAMQLPGRGAFGPPRDRAEALAVVRRAVELGVDHIDTAQYYGPDVANELLRSALYPYPERLVIVSKVGAERDARGGWVPAQRPEQLRAGVIENLKALKLERLAVVNLRLTGQGEFGEQLDAMIAMRDEGLIGGIGLSNVEVGQLREALGRTEIACVQNPFNLVDRGSEEVLRECAERGIAFVPFFPLGAAFGRERVLGHPRVKDVARRLDVTPAQVALAWVLAVAPNTLLIPGTSRLEHLEENLAVAHLRLDEGSLAELGVVGAIGPSATKHGAAEAEPATKPGRDGAR</sequence>
<dbReference type="AlphaFoldDB" id="A0A917UBB5"/>
<reference evidence="4" key="2">
    <citation type="submission" date="2020-09" db="EMBL/GenBank/DDBJ databases">
        <authorList>
            <person name="Sun Q."/>
            <person name="Ohkuma M."/>
        </authorList>
    </citation>
    <scope>NUCLEOTIDE SEQUENCE</scope>
    <source>
        <strain evidence="4">JCM 19831</strain>
    </source>
</reference>
<feature type="region of interest" description="Disordered" evidence="2">
    <location>
        <begin position="276"/>
        <end position="295"/>
    </location>
</feature>
<dbReference type="NCBIfam" id="NF007695">
    <property type="entry name" value="PRK10376.1"/>
    <property type="match status" value="1"/>
</dbReference>
<accession>A0A917UBB5</accession>
<dbReference type="InterPro" id="IPR020471">
    <property type="entry name" value="AKR"/>
</dbReference>
<dbReference type="InterPro" id="IPR050791">
    <property type="entry name" value="Aldo-Keto_reductase"/>
</dbReference>
<dbReference type="SUPFAM" id="SSF51430">
    <property type="entry name" value="NAD(P)-linked oxidoreductase"/>
    <property type="match status" value="1"/>
</dbReference>
<proteinExistence type="predicted"/>
<evidence type="ECO:0000256" key="1">
    <source>
        <dbReference type="ARBA" id="ARBA00023002"/>
    </source>
</evidence>
<dbReference type="GO" id="GO:0005737">
    <property type="term" value="C:cytoplasm"/>
    <property type="evidence" value="ECO:0007669"/>
    <property type="project" value="TreeGrafter"/>
</dbReference>
<dbReference type="Proteomes" id="UP000642070">
    <property type="component" value="Unassembled WGS sequence"/>
</dbReference>
<keyword evidence="5" id="KW-1185">Reference proteome</keyword>
<name>A0A917UBB5_9ACTN</name>
<evidence type="ECO:0000313" key="5">
    <source>
        <dbReference type="Proteomes" id="UP000642070"/>
    </source>
</evidence>
<feature type="domain" description="NADP-dependent oxidoreductase" evidence="3">
    <location>
        <begin position="4"/>
        <end position="264"/>
    </location>
</feature>
<dbReference type="CDD" id="cd19088">
    <property type="entry name" value="AKR_AKR13B1"/>
    <property type="match status" value="1"/>
</dbReference>
<dbReference type="EMBL" id="BMPI01000058">
    <property type="protein sequence ID" value="GGM69004.1"/>
    <property type="molecule type" value="Genomic_DNA"/>
</dbReference>
<evidence type="ECO:0000313" key="4">
    <source>
        <dbReference type="EMBL" id="GGM69004.1"/>
    </source>
</evidence>
<gene>
    <name evidence="4" type="ORF">GCM10007977_083340</name>
</gene>
<reference evidence="4" key="1">
    <citation type="journal article" date="2014" name="Int. J. Syst. Evol. Microbiol.">
        <title>Complete genome sequence of Corynebacterium casei LMG S-19264T (=DSM 44701T), isolated from a smear-ripened cheese.</title>
        <authorList>
            <consortium name="US DOE Joint Genome Institute (JGI-PGF)"/>
            <person name="Walter F."/>
            <person name="Albersmeier A."/>
            <person name="Kalinowski J."/>
            <person name="Ruckert C."/>
        </authorList>
    </citation>
    <scope>NUCLEOTIDE SEQUENCE</scope>
    <source>
        <strain evidence="4">JCM 19831</strain>
    </source>
</reference>
<protein>
    <submittedName>
        <fullName evidence="4">Oxidoreductase</fullName>
    </submittedName>
</protein>
<dbReference type="InterPro" id="IPR023210">
    <property type="entry name" value="NADP_OxRdtase_dom"/>
</dbReference>
<dbReference type="PANTHER" id="PTHR43625">
    <property type="entry name" value="AFLATOXIN B1 ALDEHYDE REDUCTASE"/>
    <property type="match status" value="1"/>
</dbReference>
<evidence type="ECO:0000259" key="3">
    <source>
        <dbReference type="Pfam" id="PF00248"/>
    </source>
</evidence>
<organism evidence="4 5">
    <name type="scientific">Dactylosporangium sucinum</name>
    <dbReference type="NCBI Taxonomy" id="1424081"/>
    <lineage>
        <taxon>Bacteria</taxon>
        <taxon>Bacillati</taxon>
        <taxon>Actinomycetota</taxon>
        <taxon>Actinomycetes</taxon>
        <taxon>Micromonosporales</taxon>
        <taxon>Micromonosporaceae</taxon>
        <taxon>Dactylosporangium</taxon>
    </lineage>
</organism>
<dbReference type="PANTHER" id="PTHR43625:SF40">
    <property type="entry name" value="ALDO-KETO REDUCTASE YAKC [NADP(+)]"/>
    <property type="match status" value="1"/>
</dbReference>
<comment type="caution">
    <text evidence="4">The sequence shown here is derived from an EMBL/GenBank/DDBJ whole genome shotgun (WGS) entry which is preliminary data.</text>
</comment>
<keyword evidence="1" id="KW-0560">Oxidoreductase</keyword>